<evidence type="ECO:0000256" key="1">
    <source>
        <dbReference type="SAM" id="MobiDB-lite"/>
    </source>
</evidence>
<organism evidence="2 3">
    <name type="scientific">Mesobacillus foraminis</name>
    <dbReference type="NCBI Taxonomy" id="279826"/>
    <lineage>
        <taxon>Bacteria</taxon>
        <taxon>Bacillati</taxon>
        <taxon>Bacillota</taxon>
        <taxon>Bacilli</taxon>
        <taxon>Bacillales</taxon>
        <taxon>Bacillaceae</taxon>
        <taxon>Mesobacillus</taxon>
    </lineage>
</organism>
<evidence type="ECO:0000313" key="2">
    <source>
        <dbReference type="EMBL" id="TCN27379.1"/>
    </source>
</evidence>
<sequence>MTQSQRQRERQWRERKEQQNAHGKIKSFDQLAEEAGKTETENR</sequence>
<comment type="caution">
    <text evidence="2">The sequence shown here is derived from an EMBL/GenBank/DDBJ whole genome shotgun (WGS) entry which is preliminary data.</text>
</comment>
<reference evidence="2 3" key="1">
    <citation type="journal article" date="2015" name="Stand. Genomic Sci.">
        <title>Genomic Encyclopedia of Bacterial and Archaeal Type Strains, Phase III: the genomes of soil and plant-associated and newly described type strains.</title>
        <authorList>
            <person name="Whitman W.B."/>
            <person name="Woyke T."/>
            <person name="Klenk H.P."/>
            <person name="Zhou Y."/>
            <person name="Lilburn T.G."/>
            <person name="Beck B.J."/>
            <person name="De Vos P."/>
            <person name="Vandamme P."/>
            <person name="Eisen J.A."/>
            <person name="Garrity G."/>
            <person name="Hugenholtz P."/>
            <person name="Kyrpides N.C."/>
        </authorList>
    </citation>
    <scope>NUCLEOTIDE SEQUENCE [LARGE SCALE GENOMIC DNA]</scope>
    <source>
        <strain evidence="2 3">CV53</strain>
    </source>
</reference>
<feature type="compositionally biased region" description="Basic and acidic residues" evidence="1">
    <location>
        <begin position="34"/>
        <end position="43"/>
    </location>
</feature>
<accession>A0A4R2BMF0</accession>
<dbReference type="InterPro" id="IPR046221">
    <property type="entry name" value="DUF6254"/>
</dbReference>
<name>A0A4R2BMF0_9BACI</name>
<dbReference type="Proteomes" id="UP000295689">
    <property type="component" value="Unassembled WGS sequence"/>
</dbReference>
<gene>
    <name evidence="2" type="ORF">EV146_102329</name>
</gene>
<dbReference type="RefSeq" id="WP_219916227.1">
    <property type="nucleotide sequence ID" value="NZ_CP033044.1"/>
</dbReference>
<feature type="compositionally biased region" description="Basic and acidic residues" evidence="1">
    <location>
        <begin position="1"/>
        <end position="19"/>
    </location>
</feature>
<dbReference type="AlphaFoldDB" id="A0A4R2BMF0"/>
<dbReference type="Pfam" id="PF19767">
    <property type="entry name" value="DUF6254"/>
    <property type="match status" value="1"/>
</dbReference>
<feature type="region of interest" description="Disordered" evidence="1">
    <location>
        <begin position="1"/>
        <end position="43"/>
    </location>
</feature>
<proteinExistence type="predicted"/>
<dbReference type="EMBL" id="SLVV01000002">
    <property type="protein sequence ID" value="TCN27379.1"/>
    <property type="molecule type" value="Genomic_DNA"/>
</dbReference>
<evidence type="ECO:0000313" key="3">
    <source>
        <dbReference type="Proteomes" id="UP000295689"/>
    </source>
</evidence>
<keyword evidence="3" id="KW-1185">Reference proteome</keyword>
<protein>
    <submittedName>
        <fullName evidence="2">Uncharacterized protein</fullName>
    </submittedName>
</protein>